<dbReference type="Gramene" id="Psat07G0414800-T1">
    <property type="protein sequence ID" value="KAI5388343.1"/>
    <property type="gene ID" value="KIW84_074148"/>
</dbReference>
<sequence length="430" mass="50086">MDEIMSADDELNYRLHEMNMSTERPLYSRPKIQIVANDLRERTDYKSHYLPTIVSMGPIHHGNPELQIGEEYKLIWAKKYIQKAGTDSKDLHRKIVDNLATLKSFFADDVLTMASNTIGNFRSFDQKLTWMLFVDGYSLLYILDIDNDFENEETIMKLVSRDVLLLENQLPLGLLYLLANDGKNRLNLMERIIRFLKFNHVVSSGYKLLNETPTHLLDLVREMLLPNHEHKITVHQNLRRRERISNSVVRYMNIQELKSNGIRIKSSESSIIDMSFSHRWLIGELTLPEIVLDDLTISIFLNLIAYEMCPDFRNDYGISTFLAFINSLIRVPEDVKDLRLAGILFSNYGTDDELIKLFHFITTDVVSNAKSYSHLFGKINKHMANKWKTKTVRFLRYIRHPWTNFAVHATELALALAVIQTWFTVNPVKS</sequence>
<dbReference type="AlphaFoldDB" id="A0A9D4ZZJ9"/>
<dbReference type="OrthoDB" id="1849062at2759"/>
<evidence type="ECO:0000313" key="2">
    <source>
        <dbReference type="Proteomes" id="UP001058974"/>
    </source>
</evidence>
<proteinExistence type="predicted"/>
<accession>A0A9D4ZZJ9</accession>
<dbReference type="Gramene" id="PSAT_LOCUS30912_t1">
    <property type="protein sequence ID" value="CAL5212567.1"/>
    <property type="gene ID" value="PSAT_LOCUS30912"/>
</dbReference>
<comment type="caution">
    <text evidence="1">The sequence shown here is derived from an EMBL/GenBank/DDBJ whole genome shotgun (WGS) entry which is preliminary data.</text>
</comment>
<dbReference type="EMBL" id="JAMSHJ010000007">
    <property type="protein sequence ID" value="KAI5388343.1"/>
    <property type="molecule type" value="Genomic_DNA"/>
</dbReference>
<dbReference type="PANTHER" id="PTHR31549:SF191">
    <property type="entry name" value="DUF247 DOMAIN PROTEIN"/>
    <property type="match status" value="1"/>
</dbReference>
<gene>
    <name evidence="1" type="ORF">KIW84_074148</name>
</gene>
<evidence type="ECO:0000313" key="1">
    <source>
        <dbReference type="EMBL" id="KAI5388343.1"/>
    </source>
</evidence>
<dbReference type="Gramene" id="Psat7g181160.1">
    <property type="protein sequence ID" value="Psat7g181160.1.cds"/>
    <property type="gene ID" value="Psat7g181160"/>
</dbReference>
<dbReference type="Proteomes" id="UP001058974">
    <property type="component" value="Chromosome 7"/>
</dbReference>
<dbReference type="PANTHER" id="PTHR31549">
    <property type="entry name" value="PROTEIN, PUTATIVE (DUF247)-RELATED-RELATED"/>
    <property type="match status" value="1"/>
</dbReference>
<protein>
    <submittedName>
        <fullName evidence="1">Uncharacterized protein</fullName>
    </submittedName>
</protein>
<name>A0A9D4ZZJ9_PEA</name>
<organism evidence="1 2">
    <name type="scientific">Pisum sativum</name>
    <name type="common">Garden pea</name>
    <name type="synonym">Lathyrus oleraceus</name>
    <dbReference type="NCBI Taxonomy" id="3888"/>
    <lineage>
        <taxon>Eukaryota</taxon>
        <taxon>Viridiplantae</taxon>
        <taxon>Streptophyta</taxon>
        <taxon>Embryophyta</taxon>
        <taxon>Tracheophyta</taxon>
        <taxon>Spermatophyta</taxon>
        <taxon>Magnoliopsida</taxon>
        <taxon>eudicotyledons</taxon>
        <taxon>Gunneridae</taxon>
        <taxon>Pentapetalae</taxon>
        <taxon>rosids</taxon>
        <taxon>fabids</taxon>
        <taxon>Fabales</taxon>
        <taxon>Fabaceae</taxon>
        <taxon>Papilionoideae</taxon>
        <taxon>50 kb inversion clade</taxon>
        <taxon>NPAAA clade</taxon>
        <taxon>Hologalegina</taxon>
        <taxon>IRL clade</taxon>
        <taxon>Fabeae</taxon>
        <taxon>Lathyrus</taxon>
    </lineage>
</organism>
<dbReference type="Pfam" id="PF03140">
    <property type="entry name" value="DUF247"/>
    <property type="match status" value="1"/>
</dbReference>
<keyword evidence="2" id="KW-1185">Reference proteome</keyword>
<reference evidence="1 2" key="1">
    <citation type="journal article" date="2022" name="Nat. Genet.">
        <title>Improved pea reference genome and pan-genome highlight genomic features and evolutionary characteristics.</title>
        <authorList>
            <person name="Yang T."/>
            <person name="Liu R."/>
            <person name="Luo Y."/>
            <person name="Hu S."/>
            <person name="Wang D."/>
            <person name="Wang C."/>
            <person name="Pandey M.K."/>
            <person name="Ge S."/>
            <person name="Xu Q."/>
            <person name="Li N."/>
            <person name="Li G."/>
            <person name="Huang Y."/>
            <person name="Saxena R.K."/>
            <person name="Ji Y."/>
            <person name="Li M."/>
            <person name="Yan X."/>
            <person name="He Y."/>
            <person name="Liu Y."/>
            <person name="Wang X."/>
            <person name="Xiang C."/>
            <person name="Varshney R.K."/>
            <person name="Ding H."/>
            <person name="Gao S."/>
            <person name="Zong X."/>
        </authorList>
    </citation>
    <scope>NUCLEOTIDE SEQUENCE [LARGE SCALE GENOMIC DNA]</scope>
    <source>
        <strain evidence="1 2">cv. Zhongwan 6</strain>
    </source>
</reference>
<dbReference type="InterPro" id="IPR004158">
    <property type="entry name" value="DUF247_pln"/>
</dbReference>